<reference evidence="2 3" key="1">
    <citation type="submission" date="2019-02" db="EMBL/GenBank/DDBJ databases">
        <title>Deep-cultivation of Planctomycetes and their phenomic and genomic characterization uncovers novel biology.</title>
        <authorList>
            <person name="Wiegand S."/>
            <person name="Jogler M."/>
            <person name="Boedeker C."/>
            <person name="Pinto D."/>
            <person name="Vollmers J."/>
            <person name="Rivas-Marin E."/>
            <person name="Kohn T."/>
            <person name="Peeters S.H."/>
            <person name="Heuer A."/>
            <person name="Rast P."/>
            <person name="Oberbeckmann S."/>
            <person name="Bunk B."/>
            <person name="Jeske O."/>
            <person name="Meyerdierks A."/>
            <person name="Storesund J.E."/>
            <person name="Kallscheuer N."/>
            <person name="Luecker S."/>
            <person name="Lage O.M."/>
            <person name="Pohl T."/>
            <person name="Merkel B.J."/>
            <person name="Hornburger P."/>
            <person name="Mueller R.-W."/>
            <person name="Bruemmer F."/>
            <person name="Labrenz M."/>
            <person name="Spormann A.M."/>
            <person name="Op den Camp H."/>
            <person name="Overmann J."/>
            <person name="Amann R."/>
            <person name="Jetten M.S.M."/>
            <person name="Mascher T."/>
            <person name="Medema M.H."/>
            <person name="Devos D.P."/>
            <person name="Kaster A.-K."/>
            <person name="Ovreas L."/>
            <person name="Rohde M."/>
            <person name="Galperin M.Y."/>
            <person name="Jogler C."/>
        </authorList>
    </citation>
    <scope>NUCLEOTIDE SEQUENCE [LARGE SCALE GENOMIC DNA]</scope>
    <source>
        <strain evidence="2 3">ETA_A8</strain>
    </source>
</reference>
<keyword evidence="1" id="KW-0732">Signal</keyword>
<accession>A0A517Y854</accession>
<protein>
    <submittedName>
        <fullName evidence="2">Uncharacterized protein</fullName>
    </submittedName>
</protein>
<evidence type="ECO:0000256" key="1">
    <source>
        <dbReference type="SAM" id="SignalP"/>
    </source>
</evidence>
<proteinExistence type="predicted"/>
<name>A0A517Y854_9BACT</name>
<dbReference type="AlphaFoldDB" id="A0A517Y854"/>
<feature type="chain" id="PRO_5021910593" evidence="1">
    <location>
        <begin position="26"/>
        <end position="103"/>
    </location>
</feature>
<dbReference type="KEGG" id="aagg:ETAA8_15070"/>
<organism evidence="2 3">
    <name type="scientific">Anatilimnocola aggregata</name>
    <dbReference type="NCBI Taxonomy" id="2528021"/>
    <lineage>
        <taxon>Bacteria</taxon>
        <taxon>Pseudomonadati</taxon>
        <taxon>Planctomycetota</taxon>
        <taxon>Planctomycetia</taxon>
        <taxon>Pirellulales</taxon>
        <taxon>Pirellulaceae</taxon>
        <taxon>Anatilimnocola</taxon>
    </lineage>
</organism>
<evidence type="ECO:0000313" key="3">
    <source>
        <dbReference type="Proteomes" id="UP000315017"/>
    </source>
</evidence>
<evidence type="ECO:0000313" key="2">
    <source>
        <dbReference type="EMBL" id="QDU26429.1"/>
    </source>
</evidence>
<keyword evidence="3" id="KW-1185">Reference proteome</keyword>
<sequence length="103" mass="10975" precursor="true">MKLATLAASLVVAAVALIAVESASAQGFGGHQQSYSTGYGYRPAPYCPPQFCPPQFCPPQYGRPYCPPSFQPNCFPTRPQPWCGTGMQRSNFGYGFGGGYGNP</sequence>
<dbReference type="RefSeq" id="WP_145086979.1">
    <property type="nucleotide sequence ID" value="NZ_CP036274.1"/>
</dbReference>
<dbReference type="Proteomes" id="UP000315017">
    <property type="component" value="Chromosome"/>
</dbReference>
<gene>
    <name evidence="2" type="ORF">ETAA8_15070</name>
</gene>
<dbReference type="EMBL" id="CP036274">
    <property type="protein sequence ID" value="QDU26429.1"/>
    <property type="molecule type" value="Genomic_DNA"/>
</dbReference>
<feature type="signal peptide" evidence="1">
    <location>
        <begin position="1"/>
        <end position="25"/>
    </location>
</feature>